<protein>
    <recommendedName>
        <fullName evidence="4">Porin domain-containing protein</fullName>
    </recommendedName>
</protein>
<evidence type="ECO:0000313" key="3">
    <source>
        <dbReference type="Proteomes" id="UP001055955"/>
    </source>
</evidence>
<dbReference type="EMBL" id="CP092900">
    <property type="protein sequence ID" value="UTC24596.1"/>
    <property type="molecule type" value="Genomic_DNA"/>
</dbReference>
<proteinExistence type="predicted"/>
<dbReference type="RefSeq" id="WP_258568380.1">
    <property type="nucleotide sequence ID" value="NZ_CP092900.1"/>
</dbReference>
<gene>
    <name evidence="2" type="ORF">MMH89_00245</name>
</gene>
<sequence length="268" mass="27969">MKTLRLGLLALTAAMPFANAEISVFGGITKYDLGNSSKSETKSITTIVGNHSRNANDYLTFGVSTNVGEKFAVTAYVNSGSTNDYVLCKGKANLLVDTPVKGDTNITNYTVGTNDEVSSGAAVADQTLSVGYTAAAGSGNKINVKDAGGNADITITSAFADKTEVTDGLGYGAEFTYYALNSEEATMGLVVGYANNQDTIKADGVTYKENGAGVYFGLSSSVSLSDHYSFKTSLTKVFNYTAEPDVSSNGNSLDQDGTIFSAGVNFKF</sequence>
<accession>A0ABY5DLC1</accession>
<reference evidence="2 3" key="1">
    <citation type="journal article" date="2022" name="Nat. Microbiol.">
        <title>The microbiome of a bacterivorous marine choanoflagellate contains a resource-demanding obligate bacterial associate.</title>
        <authorList>
            <person name="Needham D.M."/>
            <person name="Poirier C."/>
            <person name="Bachy C."/>
            <person name="George E.E."/>
            <person name="Wilken S."/>
            <person name="Yung C.C.M."/>
            <person name="Limardo A.J."/>
            <person name="Morando M."/>
            <person name="Sudek L."/>
            <person name="Malmstrom R.R."/>
            <person name="Keeling P.J."/>
            <person name="Santoro A.E."/>
            <person name="Worden A.Z."/>
        </authorList>
    </citation>
    <scope>NUCLEOTIDE SEQUENCE [LARGE SCALE GENOMIC DNA]</scope>
    <source>
        <strain evidence="2 3">Comchoano-1</strain>
    </source>
</reference>
<feature type="signal peptide" evidence="1">
    <location>
        <begin position="1"/>
        <end position="20"/>
    </location>
</feature>
<evidence type="ECO:0008006" key="4">
    <source>
        <dbReference type="Google" id="ProtNLM"/>
    </source>
</evidence>
<organism evidence="2 3">
    <name type="scientific">Candidatus Comchoanobacter bicostacola</name>
    <dbReference type="NCBI Taxonomy" id="2919598"/>
    <lineage>
        <taxon>Bacteria</taxon>
        <taxon>Pseudomonadati</taxon>
        <taxon>Pseudomonadota</taxon>
        <taxon>Gammaproteobacteria</taxon>
        <taxon>Candidatus Comchoanobacterales</taxon>
        <taxon>Candidatus Comchoanobacteraceae</taxon>
        <taxon>Candidatus Comchoanobacter</taxon>
    </lineage>
</organism>
<keyword evidence="3" id="KW-1185">Reference proteome</keyword>
<evidence type="ECO:0000256" key="1">
    <source>
        <dbReference type="SAM" id="SignalP"/>
    </source>
</evidence>
<name>A0ABY5DLC1_9GAMM</name>
<dbReference type="Proteomes" id="UP001055955">
    <property type="component" value="Chromosome"/>
</dbReference>
<keyword evidence="1" id="KW-0732">Signal</keyword>
<evidence type="ECO:0000313" key="2">
    <source>
        <dbReference type="EMBL" id="UTC24596.1"/>
    </source>
</evidence>
<feature type="chain" id="PRO_5045661299" description="Porin domain-containing protein" evidence="1">
    <location>
        <begin position="21"/>
        <end position="268"/>
    </location>
</feature>